<name>A0A0G4IGU4_PLABS</name>
<dbReference type="EMBL" id="CDSF01000001">
    <property type="protein sequence ID" value="CEO94399.1"/>
    <property type="molecule type" value="Genomic_DNA"/>
</dbReference>
<reference evidence="1 2" key="1">
    <citation type="submission" date="2015-02" db="EMBL/GenBank/DDBJ databases">
        <authorList>
            <person name="Chooi Y.-H."/>
        </authorList>
    </citation>
    <scope>NUCLEOTIDE SEQUENCE [LARGE SCALE GENOMIC DNA]</scope>
    <source>
        <strain evidence="1">E3</strain>
    </source>
</reference>
<accession>A0A0G4IGU4</accession>
<proteinExistence type="predicted"/>
<dbReference type="Proteomes" id="UP000039324">
    <property type="component" value="Unassembled WGS sequence"/>
</dbReference>
<organism evidence="1 2">
    <name type="scientific">Plasmodiophora brassicae</name>
    <name type="common">Clubroot disease agent</name>
    <dbReference type="NCBI Taxonomy" id="37360"/>
    <lineage>
        <taxon>Eukaryota</taxon>
        <taxon>Sar</taxon>
        <taxon>Rhizaria</taxon>
        <taxon>Endomyxa</taxon>
        <taxon>Phytomyxea</taxon>
        <taxon>Plasmodiophorida</taxon>
        <taxon>Plasmodiophoridae</taxon>
        <taxon>Plasmodiophora</taxon>
    </lineage>
</organism>
<gene>
    <name evidence="1" type="ORF">PBRA_000184</name>
</gene>
<keyword evidence="2" id="KW-1185">Reference proteome</keyword>
<sequence length="206" mass="23598">MAVTISVADGRRRQVISEVLQANPPHTTRMTIAHLGTVFCLDPLMTGEFRLENTTEFIKVCKNRHQVYRPQEFDSHLRAYFTLQMWAQFTDLGCQVFGDWVLNLICADRQITEEDAGEQKYVHRDRLKPTLTLMVPHAAKLAELMAELRKKTEEKSRDTSPELISLEVVHEFATSFMSGVLSMMGDIGYTTDMITEEELSELREAI</sequence>
<protein>
    <submittedName>
        <fullName evidence="1">Uncharacterized protein</fullName>
    </submittedName>
</protein>
<dbReference type="AlphaFoldDB" id="A0A0G4IGU4"/>
<evidence type="ECO:0000313" key="2">
    <source>
        <dbReference type="Proteomes" id="UP000039324"/>
    </source>
</evidence>
<evidence type="ECO:0000313" key="1">
    <source>
        <dbReference type="EMBL" id="CEO94399.1"/>
    </source>
</evidence>